<proteinExistence type="predicted"/>
<accession>A0ABZ3CGC4</accession>
<evidence type="ECO:0000313" key="2">
    <source>
        <dbReference type="Proteomes" id="UP001483898"/>
    </source>
</evidence>
<name>A0ABZ3CGC4_9MOLU</name>
<keyword evidence="2" id="KW-1185">Reference proteome</keyword>
<gene>
    <name evidence="1" type="ORF">QN326_04070</name>
</gene>
<reference evidence="1" key="1">
    <citation type="submission" date="2023-06" db="EMBL/GenBank/DDBJ databases">
        <title>Complete Genome of Candidatus Phytoplasma asteris M8.</title>
        <authorList>
            <person name="Toth R."/>
            <person name="Ilic A.-M."/>
            <person name="Huettel B."/>
            <person name="Duduk B."/>
            <person name="Kube M."/>
        </authorList>
    </citation>
    <scope>NUCLEOTIDE SEQUENCE [LARGE SCALE GENOMIC DNA]</scope>
    <source>
        <strain evidence="1">M8</strain>
    </source>
</reference>
<protein>
    <submittedName>
        <fullName evidence="1">Uncharacterized protein</fullName>
    </submittedName>
</protein>
<evidence type="ECO:0000313" key="1">
    <source>
        <dbReference type="EMBL" id="WZX02401.1"/>
    </source>
</evidence>
<dbReference type="Proteomes" id="UP001483898">
    <property type="component" value="Chromosome"/>
</dbReference>
<sequence length="42" mass="5049">MLWEIIPKIFNFQNNVSFLKHLNNLILGSNLNFCFANFLEKY</sequence>
<dbReference type="EMBL" id="CP128414">
    <property type="protein sequence ID" value="WZX02401.1"/>
    <property type="molecule type" value="Genomic_DNA"/>
</dbReference>
<organism evidence="1 2">
    <name type="scientific">Candidatus Phytoplasma asteris</name>
    <dbReference type="NCBI Taxonomy" id="85620"/>
    <lineage>
        <taxon>Bacteria</taxon>
        <taxon>Bacillati</taxon>
        <taxon>Mycoplasmatota</taxon>
        <taxon>Mollicutes</taxon>
        <taxon>Acholeplasmatales</taxon>
        <taxon>Acholeplasmataceae</taxon>
        <taxon>Candidatus Phytoplasma</taxon>
        <taxon>16SrI (Aster yellows group)</taxon>
    </lineage>
</organism>